<proteinExistence type="predicted"/>
<protein>
    <recommendedName>
        <fullName evidence="1">GAG-pre-integrase domain-containing protein</fullName>
    </recommendedName>
</protein>
<dbReference type="AlphaFoldDB" id="A0AA88REC7"/>
<accession>A0AA88REC7</accession>
<dbReference type="CDD" id="cd09272">
    <property type="entry name" value="RNase_HI_RT_Ty1"/>
    <property type="match status" value="1"/>
</dbReference>
<comment type="caution">
    <text evidence="2">The sequence shown here is derived from an EMBL/GenBank/DDBJ whole genome shotgun (WGS) entry which is preliminary data.</text>
</comment>
<dbReference type="Proteomes" id="UP001187471">
    <property type="component" value="Unassembled WGS sequence"/>
</dbReference>
<sequence length="254" mass="28465">MAASAPSLDDWHMRLGHSNIQKLNSLVRNNLVASSSSTISPCSSCLMGKMSRLPLASIDHRSLKPFDVIHSDVWGPVPVLSHLGHHPVKMERFLNQVRLVFHDWAGCHDDRRSTGGYLAYLGKNLISWFSKKQPTVAKSSTESEYKALVNVTAEIMWLGYLLSELGVLKALPALLWCDNIGAVYLSSNPIFHARTKHVELDYHFVREQVKLGKLVVRFISSVDQLVDIMTKPLGTRPFHALRNKLRLHSISPPA</sequence>
<evidence type="ECO:0000313" key="2">
    <source>
        <dbReference type="EMBL" id="KAK2985722.1"/>
    </source>
</evidence>
<evidence type="ECO:0000259" key="1">
    <source>
        <dbReference type="Pfam" id="PF13976"/>
    </source>
</evidence>
<organism evidence="2 3">
    <name type="scientific">Escallonia rubra</name>
    <dbReference type="NCBI Taxonomy" id="112253"/>
    <lineage>
        <taxon>Eukaryota</taxon>
        <taxon>Viridiplantae</taxon>
        <taxon>Streptophyta</taxon>
        <taxon>Embryophyta</taxon>
        <taxon>Tracheophyta</taxon>
        <taxon>Spermatophyta</taxon>
        <taxon>Magnoliopsida</taxon>
        <taxon>eudicotyledons</taxon>
        <taxon>Gunneridae</taxon>
        <taxon>Pentapetalae</taxon>
        <taxon>asterids</taxon>
        <taxon>campanulids</taxon>
        <taxon>Escalloniales</taxon>
        <taxon>Escalloniaceae</taxon>
        <taxon>Escallonia</taxon>
    </lineage>
</organism>
<dbReference type="PANTHER" id="PTHR11439:SF455">
    <property type="entry name" value="RLK (RECEPTOR-LIKE PROTEIN KINASE) 8, PUTATIVE-RELATED"/>
    <property type="match status" value="1"/>
</dbReference>
<gene>
    <name evidence="2" type="ORF">RJ640_023689</name>
</gene>
<reference evidence="2" key="1">
    <citation type="submission" date="2022-12" db="EMBL/GenBank/DDBJ databases">
        <title>Draft genome assemblies for two species of Escallonia (Escalloniales).</title>
        <authorList>
            <person name="Chanderbali A."/>
            <person name="Dervinis C."/>
            <person name="Anghel I."/>
            <person name="Soltis D."/>
            <person name="Soltis P."/>
            <person name="Zapata F."/>
        </authorList>
    </citation>
    <scope>NUCLEOTIDE SEQUENCE</scope>
    <source>
        <strain evidence="2">UCBG92.1500</strain>
        <tissue evidence="2">Leaf</tissue>
    </source>
</reference>
<dbReference type="PANTHER" id="PTHR11439">
    <property type="entry name" value="GAG-POL-RELATED RETROTRANSPOSON"/>
    <property type="match status" value="1"/>
</dbReference>
<evidence type="ECO:0000313" key="3">
    <source>
        <dbReference type="Proteomes" id="UP001187471"/>
    </source>
</evidence>
<dbReference type="Pfam" id="PF13976">
    <property type="entry name" value="gag_pre-integrs"/>
    <property type="match status" value="1"/>
</dbReference>
<name>A0AA88REC7_9ASTE</name>
<feature type="domain" description="GAG-pre-integrase" evidence="1">
    <location>
        <begin position="6"/>
        <end position="50"/>
    </location>
</feature>
<dbReference type="EMBL" id="JAVXUO010001129">
    <property type="protein sequence ID" value="KAK2985722.1"/>
    <property type="molecule type" value="Genomic_DNA"/>
</dbReference>
<dbReference type="InterPro" id="IPR025724">
    <property type="entry name" value="GAG-pre-integrase_dom"/>
</dbReference>
<keyword evidence="3" id="KW-1185">Reference proteome</keyword>